<dbReference type="OrthoDB" id="77405at2759"/>
<feature type="transmembrane region" description="Helical" evidence="7">
    <location>
        <begin position="201"/>
        <end position="220"/>
    </location>
</feature>
<keyword evidence="9" id="KW-1185">Reference proteome</keyword>
<evidence type="ECO:0000256" key="7">
    <source>
        <dbReference type="SAM" id="Phobius"/>
    </source>
</evidence>
<feature type="transmembrane region" description="Helical" evidence="7">
    <location>
        <begin position="496"/>
        <end position="514"/>
    </location>
</feature>
<keyword evidence="6 7" id="KW-0472">Membrane</keyword>
<feature type="transmembrane region" description="Helical" evidence="7">
    <location>
        <begin position="690"/>
        <end position="715"/>
    </location>
</feature>
<feature type="transmembrane region" description="Helical" evidence="7">
    <location>
        <begin position="269"/>
        <end position="290"/>
    </location>
</feature>
<dbReference type="RefSeq" id="XP_016217679.1">
    <property type="nucleotide sequence ID" value="XM_016354667.1"/>
</dbReference>
<feature type="transmembrane region" description="Helical" evidence="7">
    <location>
        <begin position="470"/>
        <end position="490"/>
    </location>
</feature>
<comment type="subcellular location">
    <subcellularLocation>
        <location evidence="1">Membrane</location>
        <topology evidence="1">Multi-pass membrane protein</topology>
    </subcellularLocation>
</comment>
<dbReference type="AlphaFoldDB" id="A0A0D2AMS1"/>
<reference evidence="8 9" key="1">
    <citation type="submission" date="2015-01" db="EMBL/GenBank/DDBJ databases">
        <title>The Genome Sequence of Ochroconis gallopava CBS43764.</title>
        <authorList>
            <consortium name="The Broad Institute Genomics Platform"/>
            <person name="Cuomo C."/>
            <person name="de Hoog S."/>
            <person name="Gorbushina A."/>
            <person name="Stielow B."/>
            <person name="Teixiera M."/>
            <person name="Abouelleil A."/>
            <person name="Chapman S.B."/>
            <person name="Priest M."/>
            <person name="Young S.K."/>
            <person name="Wortman J."/>
            <person name="Nusbaum C."/>
            <person name="Birren B."/>
        </authorList>
    </citation>
    <scope>NUCLEOTIDE SEQUENCE [LARGE SCALE GENOMIC DNA]</scope>
    <source>
        <strain evidence="8 9">CBS 43764</strain>
    </source>
</reference>
<dbReference type="Proteomes" id="UP000053259">
    <property type="component" value="Unassembled WGS sequence"/>
</dbReference>
<sequence length="769" mass="84857">MMDVDMQEGSESVPLLDIALRQSLDSRDSMDSSEGKIYDLRAIGPVYDDKDGGRPVEAAESCENDEYKSVEVDEEDAFAKDPFVPFNELPEEENWVLTFRAVFIGLCCGAIVNASNVYLGLKSGWTFGANLFGAIAGFAIIKSFSTMFAENFPILGGAFGPRENNIVQTAAMASGGLSNVFVSAYPALYQLGLMNTPEEDFWRIVSLTAVGGYFGFFFATPLRKFFIIYVARELRLVFPSASATALTIRSMHDAVRGASIGKMKMKAMGIAFSSAMIIRVVSQYALGILWEWHFFWWFHVWGHYRTVAIAVENWGWFVQFTPAFIGSGMLVGLNVSISFFAGSVIAWGIIGPLLVHYEVAFGKLRQPEEYGVVNFASFSPPFSSKETPSPRYWLLWPGVLAMITISFTELLLQWRIIFFAFKAASKGVGKGIYKLGSKLGKDFSFLRKATEQETRDLVEDPAEDTELPQMWMWGPGLIVTIIAMCIVMSVQYEMPLGMSLLSIFLAFFFSFLAIQCTGVTDITPLTAASKASQIILGGATKGEHWTIEHSQRLNLLGGALANMGANQSTDLTADFRTGFLLRTPPIQQWLAQGVGTLVAVFVAPVMFRLFMKAYPCIIRMDDECPFTYPSVAAWRAVAIAVTDPTFPIPPSSAYFSVAFAVFGSFMVLLKQYAWRGKLEWMKAYHPNMMCIALAFVLPQTYYGTAMVIGALISHFWQKKKPKHYETFGYAIAAGFIAGEGIGGVINAVFQVVGIDGDKYGSTIACPISC</sequence>
<evidence type="ECO:0000256" key="5">
    <source>
        <dbReference type="ARBA" id="ARBA00022989"/>
    </source>
</evidence>
<evidence type="ECO:0000313" key="8">
    <source>
        <dbReference type="EMBL" id="KIW07810.1"/>
    </source>
</evidence>
<evidence type="ECO:0000256" key="4">
    <source>
        <dbReference type="ARBA" id="ARBA00022692"/>
    </source>
</evidence>
<feature type="transmembrane region" description="Helical" evidence="7">
    <location>
        <begin position="589"/>
        <end position="611"/>
    </location>
</feature>
<dbReference type="Pfam" id="PF03169">
    <property type="entry name" value="OPT"/>
    <property type="match status" value="1"/>
</dbReference>
<dbReference type="VEuPathDB" id="FungiDB:PV09_01731"/>
<evidence type="ECO:0000313" key="9">
    <source>
        <dbReference type="Proteomes" id="UP000053259"/>
    </source>
</evidence>
<organism evidence="8 9">
    <name type="scientific">Verruconis gallopava</name>
    <dbReference type="NCBI Taxonomy" id="253628"/>
    <lineage>
        <taxon>Eukaryota</taxon>
        <taxon>Fungi</taxon>
        <taxon>Dikarya</taxon>
        <taxon>Ascomycota</taxon>
        <taxon>Pezizomycotina</taxon>
        <taxon>Dothideomycetes</taxon>
        <taxon>Pleosporomycetidae</taxon>
        <taxon>Venturiales</taxon>
        <taxon>Sympoventuriaceae</taxon>
        <taxon>Verruconis</taxon>
    </lineage>
</organism>
<gene>
    <name evidence="8" type="ORF">PV09_01731</name>
</gene>
<evidence type="ECO:0000256" key="6">
    <source>
        <dbReference type="ARBA" id="ARBA00023136"/>
    </source>
</evidence>
<feature type="transmembrane region" description="Helical" evidence="7">
    <location>
        <begin position="652"/>
        <end position="669"/>
    </location>
</feature>
<keyword evidence="3" id="KW-0813">Transport</keyword>
<comment type="similarity">
    <text evidence="2">Belongs to the oligopeptide OPT transporter family.</text>
</comment>
<name>A0A0D2AMS1_9PEZI</name>
<feature type="transmembrane region" description="Helical" evidence="7">
    <location>
        <begin position="330"/>
        <end position="350"/>
    </location>
</feature>
<protein>
    <recommendedName>
        <fullName evidence="10">Oligopeptide transporter</fullName>
    </recommendedName>
</protein>
<dbReference type="GeneID" id="27309704"/>
<feature type="transmembrane region" description="Helical" evidence="7">
    <location>
        <begin position="131"/>
        <end position="149"/>
    </location>
</feature>
<keyword evidence="4 7" id="KW-0812">Transmembrane</keyword>
<feature type="transmembrane region" description="Helical" evidence="7">
    <location>
        <begin position="393"/>
        <end position="412"/>
    </location>
</feature>
<evidence type="ECO:0000256" key="2">
    <source>
        <dbReference type="ARBA" id="ARBA00008807"/>
    </source>
</evidence>
<dbReference type="GO" id="GO:0035673">
    <property type="term" value="F:oligopeptide transmembrane transporter activity"/>
    <property type="evidence" value="ECO:0007669"/>
    <property type="project" value="InterPro"/>
</dbReference>
<proteinExistence type="inferred from homology"/>
<dbReference type="HOGENOM" id="CLU_010539_1_0_1"/>
<dbReference type="GO" id="GO:0000329">
    <property type="term" value="C:fungal-type vacuole membrane"/>
    <property type="evidence" value="ECO:0007669"/>
    <property type="project" value="TreeGrafter"/>
</dbReference>
<feature type="transmembrane region" description="Helical" evidence="7">
    <location>
        <begin position="727"/>
        <end position="749"/>
    </location>
</feature>
<dbReference type="InterPro" id="IPR045035">
    <property type="entry name" value="YSL-like"/>
</dbReference>
<feature type="transmembrane region" description="Helical" evidence="7">
    <location>
        <begin position="95"/>
        <end position="119"/>
    </location>
</feature>
<dbReference type="PANTHER" id="PTHR31645:SF3">
    <property type="entry name" value="OLIGOPEPTIDE TRANSPORTER"/>
    <property type="match status" value="1"/>
</dbReference>
<keyword evidence="5 7" id="KW-1133">Transmembrane helix</keyword>
<dbReference type="InterPro" id="IPR004813">
    <property type="entry name" value="OPT"/>
</dbReference>
<dbReference type="InParanoid" id="A0A0D2AMS1"/>
<dbReference type="STRING" id="253628.A0A0D2AMS1"/>
<dbReference type="EMBL" id="KN847532">
    <property type="protein sequence ID" value="KIW07810.1"/>
    <property type="molecule type" value="Genomic_DNA"/>
</dbReference>
<evidence type="ECO:0000256" key="1">
    <source>
        <dbReference type="ARBA" id="ARBA00004141"/>
    </source>
</evidence>
<evidence type="ECO:0000256" key="3">
    <source>
        <dbReference type="ARBA" id="ARBA00022448"/>
    </source>
</evidence>
<evidence type="ECO:0008006" key="10">
    <source>
        <dbReference type="Google" id="ProtNLM"/>
    </source>
</evidence>
<accession>A0A0D2AMS1</accession>
<dbReference type="PANTHER" id="PTHR31645">
    <property type="entry name" value="OLIGOPEPTIDE TRANSPORTER YGL114W-RELATED"/>
    <property type="match status" value="1"/>
</dbReference>